<comment type="caution">
    <text evidence="4">The sequence shown here is derived from an EMBL/GenBank/DDBJ whole genome shotgun (WGS) entry which is preliminary data.</text>
</comment>
<gene>
    <name evidence="4" type="ORF">PHY01_40560</name>
</gene>
<evidence type="ECO:0000313" key="4">
    <source>
        <dbReference type="EMBL" id="GEC21773.1"/>
    </source>
</evidence>
<dbReference type="Proteomes" id="UP000320338">
    <property type="component" value="Unassembled WGS sequence"/>
</dbReference>
<keyword evidence="2" id="KW-1133">Transmembrane helix</keyword>
<reference evidence="4 5" key="1">
    <citation type="submission" date="2019-06" db="EMBL/GenBank/DDBJ databases">
        <title>Whole genome shotgun sequence of Pseudonocardia hydrocarbonoxydans NBRC 14498.</title>
        <authorList>
            <person name="Hosoyama A."/>
            <person name="Uohara A."/>
            <person name="Ohji S."/>
            <person name="Ichikawa N."/>
        </authorList>
    </citation>
    <scope>NUCLEOTIDE SEQUENCE [LARGE SCALE GENOMIC DNA]</scope>
    <source>
        <strain evidence="4 5">NBRC 14498</strain>
    </source>
</reference>
<keyword evidence="2" id="KW-0472">Membrane</keyword>
<evidence type="ECO:0000259" key="3">
    <source>
        <dbReference type="Pfam" id="PF08044"/>
    </source>
</evidence>
<accession>A0A4Y3WSD9</accession>
<dbReference type="InterPro" id="IPR012551">
    <property type="entry name" value="DUF1707_SHOCT-like"/>
</dbReference>
<evidence type="ECO:0000313" key="5">
    <source>
        <dbReference type="Proteomes" id="UP000320338"/>
    </source>
</evidence>
<name>A0A4Y3WSD9_9PSEU</name>
<keyword evidence="5" id="KW-1185">Reference proteome</keyword>
<dbReference type="PANTHER" id="PTHR40763:SF4">
    <property type="entry name" value="DUF1707 DOMAIN-CONTAINING PROTEIN"/>
    <property type="match status" value="1"/>
</dbReference>
<organism evidence="4 5">
    <name type="scientific">Pseudonocardia hydrocarbonoxydans</name>
    <dbReference type="NCBI Taxonomy" id="76726"/>
    <lineage>
        <taxon>Bacteria</taxon>
        <taxon>Bacillati</taxon>
        <taxon>Actinomycetota</taxon>
        <taxon>Actinomycetes</taxon>
        <taxon>Pseudonocardiales</taxon>
        <taxon>Pseudonocardiaceae</taxon>
        <taxon>Pseudonocardia</taxon>
    </lineage>
</organism>
<feature type="domain" description="DUF1707" evidence="3">
    <location>
        <begin position="25"/>
        <end position="77"/>
    </location>
</feature>
<protein>
    <recommendedName>
        <fullName evidence="3">DUF1707 domain-containing protein</fullName>
    </recommendedName>
</protein>
<dbReference type="Pfam" id="PF08044">
    <property type="entry name" value="DUF1707"/>
    <property type="match status" value="1"/>
</dbReference>
<evidence type="ECO:0000256" key="1">
    <source>
        <dbReference type="SAM" id="MobiDB-lite"/>
    </source>
</evidence>
<evidence type="ECO:0000256" key="2">
    <source>
        <dbReference type="SAM" id="Phobius"/>
    </source>
</evidence>
<dbReference type="AlphaFoldDB" id="A0A4Y3WSD9"/>
<dbReference type="RefSeq" id="WP_246086025.1">
    <property type="nucleotide sequence ID" value="NZ_BAAARZ010000006.1"/>
</dbReference>
<sequence>MSGDIERAQKDLAQTERAQKDRAQLRASDADRAAVAQRLQHAVDEGRLDLTDFDERLRDAYAARTYGELEKLVADLPAPAPAAPAVPDRGAVEKAEWYDEWRSWGGTAIVLITIWGITSVASGTLLFFWPMFPLGIWGAILLASALGGRSQGSC</sequence>
<feature type="transmembrane region" description="Helical" evidence="2">
    <location>
        <begin position="127"/>
        <end position="148"/>
    </location>
</feature>
<feature type="transmembrane region" description="Helical" evidence="2">
    <location>
        <begin position="104"/>
        <end position="121"/>
    </location>
</feature>
<dbReference type="PANTHER" id="PTHR40763">
    <property type="entry name" value="MEMBRANE PROTEIN-RELATED"/>
    <property type="match status" value="1"/>
</dbReference>
<dbReference type="EMBL" id="BJNG01000037">
    <property type="protein sequence ID" value="GEC21773.1"/>
    <property type="molecule type" value="Genomic_DNA"/>
</dbReference>
<keyword evidence="2" id="KW-0812">Transmembrane</keyword>
<proteinExistence type="predicted"/>
<feature type="region of interest" description="Disordered" evidence="1">
    <location>
        <begin position="1"/>
        <end position="29"/>
    </location>
</feature>